<feature type="domain" description="ATP-cone" evidence="4">
    <location>
        <begin position="1"/>
        <end position="87"/>
    </location>
</feature>
<dbReference type="GO" id="GO:0009263">
    <property type="term" value="P:deoxyribonucleotide biosynthetic process"/>
    <property type="evidence" value="ECO:0007669"/>
    <property type="project" value="TreeGrafter"/>
</dbReference>
<feature type="non-terminal residue" evidence="5">
    <location>
        <position position="191"/>
    </location>
</feature>
<dbReference type="EMBL" id="ML994637">
    <property type="protein sequence ID" value="KAF2184543.1"/>
    <property type="molecule type" value="Genomic_DNA"/>
</dbReference>
<dbReference type="Proteomes" id="UP000800200">
    <property type="component" value="Unassembled WGS sequence"/>
</dbReference>
<proteinExistence type="predicted"/>
<dbReference type="Gene3D" id="3.20.70.20">
    <property type="match status" value="1"/>
</dbReference>
<dbReference type="InterPro" id="IPR005144">
    <property type="entry name" value="ATP-cone_dom"/>
</dbReference>
<evidence type="ECO:0000313" key="6">
    <source>
        <dbReference type="Proteomes" id="UP000800200"/>
    </source>
</evidence>
<evidence type="ECO:0000256" key="2">
    <source>
        <dbReference type="ARBA" id="ARBA00022840"/>
    </source>
</evidence>
<keyword evidence="6" id="KW-1185">Reference proteome</keyword>
<protein>
    <submittedName>
        <fullName evidence="5">Ribonucleotide reductase R1 subunit</fullName>
    </submittedName>
</protein>
<dbReference type="PANTHER" id="PTHR11573:SF6">
    <property type="entry name" value="RIBONUCLEOSIDE-DIPHOSPHATE REDUCTASE LARGE SUBUNIT"/>
    <property type="match status" value="1"/>
</dbReference>
<dbReference type="OrthoDB" id="3000483at2759"/>
<keyword evidence="2 3" id="KW-0067">ATP-binding</keyword>
<sequence>KDGTKQAFHIEKLTAHIRRLCFELDERKVCPHHIVDRVIPVLYDGITTQNLSQVVAETAASLETHHWHYGILGGRISISDLHAHTNKKFSSVISKLCTTVKSARDPVERSIESSVYNAALQHGDALDSALIHSRDFAFSFKDFITLQRNNLLWLDGTIVERPQQMIMRVALEIHEGELAASIDTYNYLSSK</sequence>
<dbReference type="InterPro" id="IPR039718">
    <property type="entry name" value="Rrm1"/>
</dbReference>
<evidence type="ECO:0000256" key="1">
    <source>
        <dbReference type="ARBA" id="ARBA00022741"/>
    </source>
</evidence>
<feature type="non-terminal residue" evidence="5">
    <location>
        <position position="1"/>
    </location>
</feature>
<reference evidence="5" key="1">
    <citation type="journal article" date="2020" name="Stud. Mycol.">
        <title>101 Dothideomycetes genomes: a test case for predicting lifestyles and emergence of pathogens.</title>
        <authorList>
            <person name="Haridas S."/>
            <person name="Albert R."/>
            <person name="Binder M."/>
            <person name="Bloem J."/>
            <person name="Labutti K."/>
            <person name="Salamov A."/>
            <person name="Andreopoulos B."/>
            <person name="Baker S."/>
            <person name="Barry K."/>
            <person name="Bills G."/>
            <person name="Bluhm B."/>
            <person name="Cannon C."/>
            <person name="Castanera R."/>
            <person name="Culley D."/>
            <person name="Daum C."/>
            <person name="Ezra D."/>
            <person name="Gonzalez J."/>
            <person name="Henrissat B."/>
            <person name="Kuo A."/>
            <person name="Liang C."/>
            <person name="Lipzen A."/>
            <person name="Lutzoni F."/>
            <person name="Magnuson J."/>
            <person name="Mondo S."/>
            <person name="Nolan M."/>
            <person name="Ohm R."/>
            <person name="Pangilinan J."/>
            <person name="Park H.-J."/>
            <person name="Ramirez L."/>
            <person name="Alfaro M."/>
            <person name="Sun H."/>
            <person name="Tritt A."/>
            <person name="Yoshinaga Y."/>
            <person name="Zwiers L.-H."/>
            <person name="Turgeon B."/>
            <person name="Goodwin S."/>
            <person name="Spatafora J."/>
            <person name="Crous P."/>
            <person name="Grigoriev I."/>
        </authorList>
    </citation>
    <scope>NUCLEOTIDE SEQUENCE</scope>
    <source>
        <strain evidence="5">CBS 207.26</strain>
    </source>
</reference>
<evidence type="ECO:0000313" key="5">
    <source>
        <dbReference type="EMBL" id="KAF2184543.1"/>
    </source>
</evidence>
<gene>
    <name evidence="5" type="ORF">K469DRAFT_518355</name>
</gene>
<dbReference type="Pfam" id="PF03477">
    <property type="entry name" value="ATP-cone"/>
    <property type="match status" value="1"/>
</dbReference>
<dbReference type="GO" id="GO:0004748">
    <property type="term" value="F:ribonucleoside-diphosphate reductase activity, thioredoxin disulfide as acceptor"/>
    <property type="evidence" value="ECO:0007669"/>
    <property type="project" value="TreeGrafter"/>
</dbReference>
<organism evidence="5 6">
    <name type="scientific">Zopfia rhizophila CBS 207.26</name>
    <dbReference type="NCBI Taxonomy" id="1314779"/>
    <lineage>
        <taxon>Eukaryota</taxon>
        <taxon>Fungi</taxon>
        <taxon>Dikarya</taxon>
        <taxon>Ascomycota</taxon>
        <taxon>Pezizomycotina</taxon>
        <taxon>Dothideomycetes</taxon>
        <taxon>Dothideomycetes incertae sedis</taxon>
        <taxon>Zopfiaceae</taxon>
        <taxon>Zopfia</taxon>
    </lineage>
</organism>
<dbReference type="PROSITE" id="PS51161">
    <property type="entry name" value="ATP_CONE"/>
    <property type="match status" value="1"/>
</dbReference>
<accession>A0A6A6DZX1</accession>
<dbReference type="SUPFAM" id="SSF48168">
    <property type="entry name" value="R1 subunit of ribonucleotide reductase, N-terminal domain"/>
    <property type="match status" value="1"/>
</dbReference>
<name>A0A6A6DZX1_9PEZI</name>
<evidence type="ECO:0000259" key="4">
    <source>
        <dbReference type="PROSITE" id="PS51161"/>
    </source>
</evidence>
<dbReference type="InterPro" id="IPR008926">
    <property type="entry name" value="RNR_R1-su_N"/>
</dbReference>
<keyword evidence="1 3" id="KW-0547">Nucleotide-binding</keyword>
<dbReference type="GO" id="GO:0005524">
    <property type="term" value="F:ATP binding"/>
    <property type="evidence" value="ECO:0007669"/>
    <property type="project" value="UniProtKB-UniRule"/>
</dbReference>
<dbReference type="AlphaFoldDB" id="A0A6A6DZX1"/>
<evidence type="ECO:0000256" key="3">
    <source>
        <dbReference type="PROSITE-ProRule" id="PRU00492"/>
    </source>
</evidence>
<dbReference type="GO" id="GO:0005971">
    <property type="term" value="C:ribonucleoside-diphosphate reductase complex"/>
    <property type="evidence" value="ECO:0007669"/>
    <property type="project" value="TreeGrafter"/>
</dbReference>
<dbReference type="PANTHER" id="PTHR11573">
    <property type="entry name" value="RIBONUCLEOSIDE-DIPHOSPHATE REDUCTASE LARGE CHAIN"/>
    <property type="match status" value="1"/>
</dbReference>